<dbReference type="InterPro" id="IPR016035">
    <property type="entry name" value="Acyl_Trfase/lysoPLipase"/>
</dbReference>
<evidence type="ECO:0000256" key="3">
    <source>
        <dbReference type="ARBA" id="ARBA00023098"/>
    </source>
</evidence>
<dbReference type="Pfam" id="PF01734">
    <property type="entry name" value="Patatin"/>
    <property type="match status" value="1"/>
</dbReference>
<dbReference type="PANTHER" id="PTHR14226">
    <property type="entry name" value="NEUROPATHY TARGET ESTERASE/SWISS CHEESE D.MELANOGASTER"/>
    <property type="match status" value="1"/>
</dbReference>
<evidence type="ECO:0000256" key="4">
    <source>
        <dbReference type="PROSITE-ProRule" id="PRU01161"/>
    </source>
</evidence>
<comment type="caution">
    <text evidence="6">The sequence shown here is derived from an EMBL/GenBank/DDBJ whole genome shotgun (WGS) entry which is preliminary data.</text>
</comment>
<dbReference type="Gene3D" id="3.40.1090.10">
    <property type="entry name" value="Cytosolic phospholipase A2 catalytic domain"/>
    <property type="match status" value="2"/>
</dbReference>
<dbReference type="InterPro" id="IPR045943">
    <property type="entry name" value="DUF6363"/>
</dbReference>
<accession>A0A3N1NUL1</accession>
<comment type="caution">
    <text evidence="4">Lacks conserved residue(s) required for the propagation of feature annotation.</text>
</comment>
<keyword evidence="1 4" id="KW-0378">Hydrolase</keyword>
<keyword evidence="7" id="KW-1185">Reference proteome</keyword>
<dbReference type="PROSITE" id="PS51635">
    <property type="entry name" value="PNPLA"/>
    <property type="match status" value="1"/>
</dbReference>
<feature type="active site" description="Nucleophile" evidence="4">
    <location>
        <position position="43"/>
    </location>
</feature>
<dbReference type="GO" id="GO:0016042">
    <property type="term" value="P:lipid catabolic process"/>
    <property type="evidence" value="ECO:0007669"/>
    <property type="project" value="UniProtKB-UniRule"/>
</dbReference>
<evidence type="ECO:0000313" key="6">
    <source>
        <dbReference type="EMBL" id="ROQ18898.1"/>
    </source>
</evidence>
<proteinExistence type="predicted"/>
<dbReference type="AlphaFoldDB" id="A0A3N1NUL1"/>
<dbReference type="EMBL" id="RJUL01000013">
    <property type="protein sequence ID" value="ROQ18898.1"/>
    <property type="molecule type" value="Genomic_DNA"/>
</dbReference>
<evidence type="ECO:0000256" key="2">
    <source>
        <dbReference type="ARBA" id="ARBA00022963"/>
    </source>
</evidence>
<evidence type="ECO:0000259" key="5">
    <source>
        <dbReference type="PROSITE" id="PS51635"/>
    </source>
</evidence>
<dbReference type="GO" id="GO:0016787">
    <property type="term" value="F:hydrolase activity"/>
    <property type="evidence" value="ECO:0007669"/>
    <property type="project" value="UniProtKB-UniRule"/>
</dbReference>
<keyword evidence="3 4" id="KW-0443">Lipid metabolism</keyword>
<feature type="short sequence motif" description="DGA/G" evidence="4">
    <location>
        <begin position="161"/>
        <end position="163"/>
    </location>
</feature>
<dbReference type="InterPro" id="IPR037483">
    <property type="entry name" value="YjjU-like"/>
</dbReference>
<dbReference type="Pfam" id="PF19890">
    <property type="entry name" value="DUF6363"/>
    <property type="match status" value="1"/>
</dbReference>
<dbReference type="STRING" id="584787.GCA_001247655_03342"/>
<keyword evidence="2 4" id="KW-0442">Lipid degradation</keyword>
<evidence type="ECO:0000256" key="1">
    <source>
        <dbReference type="ARBA" id="ARBA00022801"/>
    </source>
</evidence>
<dbReference type="CDD" id="cd07208">
    <property type="entry name" value="Pat_hypo_Ecoli_yjju_like"/>
    <property type="match status" value="1"/>
</dbReference>
<organism evidence="6 7">
    <name type="scientific">Gallaecimonas pentaromativorans</name>
    <dbReference type="NCBI Taxonomy" id="584787"/>
    <lineage>
        <taxon>Bacteria</taxon>
        <taxon>Pseudomonadati</taxon>
        <taxon>Pseudomonadota</taxon>
        <taxon>Gammaproteobacteria</taxon>
        <taxon>Enterobacterales</taxon>
        <taxon>Gallaecimonadaceae</taxon>
        <taxon>Gallaecimonas</taxon>
    </lineage>
</organism>
<dbReference type="Proteomes" id="UP000268033">
    <property type="component" value="Unassembled WGS sequence"/>
</dbReference>
<sequence length="285" mass="31633">MQPKANKALIVEGGAMRGIFAAGVLDSFIQQQHYAFDLILAVSAGATNSVGYLSRRQGRSRKIITRLATTRRFFNPRRFALGGHLTDVHWLWHESRKLLPLHLDCLTKGPQLVAVVTDVLSGGARYMSVTPDNLDQVMLATCALPIAFKEMPQIDHQPFTDGGMADSIPVQEAYRRGARDLTVVLSHPLGYRMKPSRLPWLTQHLFRDHPELAQTLLDRANHYNAALDFIAHPPADCQLRVIAPPQDFAVGRLTMDKAKLDAGYLMGLGAGRDYLAMEQRLAKSA</sequence>
<evidence type="ECO:0000313" key="7">
    <source>
        <dbReference type="Proteomes" id="UP000268033"/>
    </source>
</evidence>
<dbReference type="SUPFAM" id="SSF52151">
    <property type="entry name" value="FabD/lysophospholipase-like"/>
    <property type="match status" value="1"/>
</dbReference>
<dbReference type="InterPro" id="IPR002641">
    <property type="entry name" value="PNPLA_dom"/>
</dbReference>
<gene>
    <name evidence="6" type="ORF">EDC28_11314</name>
</gene>
<name>A0A3N1NUL1_9GAMM</name>
<dbReference type="InterPro" id="IPR050301">
    <property type="entry name" value="NTE"/>
</dbReference>
<dbReference type="PANTHER" id="PTHR14226:SF25">
    <property type="entry name" value="PHOSPHOESTERASE"/>
    <property type="match status" value="1"/>
</dbReference>
<dbReference type="RefSeq" id="WP_280530868.1">
    <property type="nucleotide sequence ID" value="NZ_JBLXEP010000027.1"/>
</dbReference>
<protein>
    <submittedName>
        <fullName evidence="6">Putative patatin/cPLA2 family phospholipase</fullName>
    </submittedName>
</protein>
<reference evidence="6 7" key="1">
    <citation type="submission" date="2018-11" db="EMBL/GenBank/DDBJ databases">
        <title>Genomic Encyclopedia of Type Strains, Phase IV (KMG-IV): sequencing the most valuable type-strain genomes for metagenomic binning, comparative biology and taxonomic classification.</title>
        <authorList>
            <person name="Goeker M."/>
        </authorList>
    </citation>
    <scope>NUCLEOTIDE SEQUENCE [LARGE SCALE GENOMIC DNA]</scope>
    <source>
        <strain evidence="6 7">DSM 21945</strain>
    </source>
</reference>
<feature type="domain" description="PNPLA" evidence="5">
    <location>
        <begin position="9"/>
        <end position="174"/>
    </location>
</feature>
<feature type="active site" description="Proton acceptor" evidence="4">
    <location>
        <position position="161"/>
    </location>
</feature>